<dbReference type="EMBL" id="UINC01190947">
    <property type="protein sequence ID" value="SVE05341.1"/>
    <property type="molecule type" value="Genomic_DNA"/>
</dbReference>
<gene>
    <name evidence="1" type="ORF">METZ01_LOCUS458195</name>
</gene>
<protein>
    <submittedName>
        <fullName evidence="1">Uncharacterized protein</fullName>
    </submittedName>
</protein>
<feature type="non-terminal residue" evidence="1">
    <location>
        <position position="55"/>
    </location>
</feature>
<name>A0A383ACK4_9ZZZZ</name>
<accession>A0A383ACK4</accession>
<reference evidence="1" key="1">
    <citation type="submission" date="2018-05" db="EMBL/GenBank/DDBJ databases">
        <authorList>
            <person name="Lanie J.A."/>
            <person name="Ng W.-L."/>
            <person name="Kazmierczak K.M."/>
            <person name="Andrzejewski T.M."/>
            <person name="Davidsen T.M."/>
            <person name="Wayne K.J."/>
            <person name="Tettelin H."/>
            <person name="Glass J.I."/>
            <person name="Rusch D."/>
            <person name="Podicherti R."/>
            <person name="Tsui H.-C.T."/>
            <person name="Winkler M.E."/>
        </authorList>
    </citation>
    <scope>NUCLEOTIDE SEQUENCE</scope>
</reference>
<sequence>MKTYAQIKESKLDDKLDKYVSDEIKKRKLAKHPVNATDDIKMRMKPNKPAFKFPS</sequence>
<dbReference type="AlphaFoldDB" id="A0A383ACK4"/>
<evidence type="ECO:0000313" key="1">
    <source>
        <dbReference type="EMBL" id="SVE05341.1"/>
    </source>
</evidence>
<organism evidence="1">
    <name type="scientific">marine metagenome</name>
    <dbReference type="NCBI Taxonomy" id="408172"/>
    <lineage>
        <taxon>unclassified sequences</taxon>
        <taxon>metagenomes</taxon>
        <taxon>ecological metagenomes</taxon>
    </lineage>
</organism>
<proteinExistence type="predicted"/>